<gene>
    <name evidence="2" type="ORF">D8867_09815</name>
</gene>
<name>A0AAX1Y8V3_STRSL</name>
<reference evidence="2 3" key="1">
    <citation type="submission" date="2018-11" db="EMBL/GenBank/DDBJ databases">
        <title>Species Designations Belie Phenotypic and Genotypic Heterogeneity in Oral Streptococci.</title>
        <authorList>
            <person name="Velsko I."/>
        </authorList>
    </citation>
    <scope>NUCLEOTIDE SEQUENCE [LARGE SCALE GENOMIC DNA]</scope>
    <source>
        <strain evidence="2 3">BCC42</strain>
    </source>
</reference>
<evidence type="ECO:0000313" key="2">
    <source>
        <dbReference type="EMBL" id="RSI54349.1"/>
    </source>
</evidence>
<keyword evidence="1" id="KW-0175">Coiled coil</keyword>
<comment type="caution">
    <text evidence="2">The sequence shown here is derived from an EMBL/GenBank/DDBJ whole genome shotgun (WGS) entry which is preliminary data.</text>
</comment>
<dbReference type="Proteomes" id="UP000273998">
    <property type="component" value="Unassembled WGS sequence"/>
</dbReference>
<accession>A0AAX1Y8V3</accession>
<evidence type="ECO:0000256" key="1">
    <source>
        <dbReference type="SAM" id="Coils"/>
    </source>
</evidence>
<dbReference type="RefSeq" id="WP_171963510.1">
    <property type="nucleotide sequence ID" value="NZ_JADNFO010000017.1"/>
</dbReference>
<dbReference type="AlphaFoldDB" id="A0AAX1Y8V3"/>
<feature type="coiled-coil region" evidence="1">
    <location>
        <begin position="10"/>
        <end position="41"/>
    </location>
</feature>
<sequence>MAIKDSTILNNLREFNINELKQDLENALEEAFEDNQTAEASRVYNEIQKQIELL</sequence>
<organism evidence="2 3">
    <name type="scientific">Streptococcus salivarius</name>
    <dbReference type="NCBI Taxonomy" id="1304"/>
    <lineage>
        <taxon>Bacteria</taxon>
        <taxon>Bacillati</taxon>
        <taxon>Bacillota</taxon>
        <taxon>Bacilli</taxon>
        <taxon>Lactobacillales</taxon>
        <taxon>Streptococcaceae</taxon>
        <taxon>Streptococcus</taxon>
    </lineage>
</organism>
<evidence type="ECO:0000313" key="3">
    <source>
        <dbReference type="Proteomes" id="UP000273998"/>
    </source>
</evidence>
<dbReference type="EMBL" id="RJNF01000036">
    <property type="protein sequence ID" value="RSI54349.1"/>
    <property type="molecule type" value="Genomic_DNA"/>
</dbReference>
<protein>
    <submittedName>
        <fullName evidence="2">Uncharacterized protein</fullName>
    </submittedName>
</protein>
<proteinExistence type="predicted"/>